<protein>
    <submittedName>
        <fullName evidence="1">HDC09525</fullName>
    </submittedName>
</protein>
<evidence type="ECO:0000313" key="1">
    <source>
        <dbReference type="EMBL" id="DAA02919.1"/>
    </source>
</evidence>
<sequence length="105" mass="11756">MVVSVRFSISISGYVDLWTSVLLSPVHHTTARYRQREKEEMTENPKVSTLIAFCLACAQGSLDQVQFFPPEESLRECRCLTTTTTITAPAPKKSGSFGQRWSSNI</sequence>
<reference evidence="1" key="1">
    <citation type="journal article" date="2003" name="Genome Biol.">
        <title>An integrated gene annotation and transcriptional profiling approach towards the full gene content of the Drosophila genome.</title>
        <authorList>
            <person name="Hild M."/>
            <person name="Beckmann B."/>
            <person name="Haas S.A."/>
            <person name="Koch B."/>
            <person name="Solovyev V."/>
            <person name="Busold C."/>
            <person name="Fellenberg K."/>
            <person name="Boutros M."/>
            <person name="Vingron M."/>
            <person name="Sauer F."/>
            <person name="Hoheisel J.D."/>
            <person name="Paro R."/>
        </authorList>
    </citation>
    <scope>NUCLEOTIDE SEQUENCE</scope>
</reference>
<accession>Q6ILE2</accession>
<organism evidence="1">
    <name type="scientific">Drosophila melanogaster</name>
    <name type="common">Fruit fly</name>
    <dbReference type="NCBI Taxonomy" id="7227"/>
    <lineage>
        <taxon>Eukaryota</taxon>
        <taxon>Metazoa</taxon>
        <taxon>Ecdysozoa</taxon>
        <taxon>Arthropoda</taxon>
        <taxon>Hexapoda</taxon>
        <taxon>Insecta</taxon>
        <taxon>Pterygota</taxon>
        <taxon>Neoptera</taxon>
        <taxon>Endopterygota</taxon>
        <taxon>Diptera</taxon>
        <taxon>Brachycera</taxon>
        <taxon>Muscomorpha</taxon>
        <taxon>Ephydroidea</taxon>
        <taxon>Drosophilidae</taxon>
        <taxon>Drosophila</taxon>
        <taxon>Sophophora</taxon>
    </lineage>
</organism>
<proteinExistence type="predicted"/>
<name>Q6ILE2_DROME</name>
<gene>
    <name evidence="1" type="ORF">HDC09525</name>
</gene>
<dbReference type="EMBL" id="BK002074">
    <property type="protein sequence ID" value="DAA02919.1"/>
    <property type="molecule type" value="Genomic_DNA"/>
</dbReference>
<dbReference type="AlphaFoldDB" id="Q6ILE2"/>